<dbReference type="SUPFAM" id="SSF53383">
    <property type="entry name" value="PLP-dependent transferases"/>
    <property type="match status" value="1"/>
</dbReference>
<protein>
    <submittedName>
        <fullName evidence="5">dTDP-4-amino-4,6-dideoxygalactose transaminase</fullName>
    </submittedName>
</protein>
<feature type="active site" description="Proton acceptor" evidence="2">
    <location>
        <position position="182"/>
    </location>
</feature>
<evidence type="ECO:0000256" key="2">
    <source>
        <dbReference type="PIRSR" id="PIRSR000390-1"/>
    </source>
</evidence>
<keyword evidence="6" id="KW-1185">Reference proteome</keyword>
<dbReference type="PIRSF" id="PIRSF000390">
    <property type="entry name" value="PLP_StrS"/>
    <property type="match status" value="1"/>
</dbReference>
<dbReference type="OrthoDB" id="9810913at2"/>
<dbReference type="EMBL" id="JACIES010000002">
    <property type="protein sequence ID" value="MBB4025566.1"/>
    <property type="molecule type" value="Genomic_DNA"/>
</dbReference>
<dbReference type="GO" id="GO:0030170">
    <property type="term" value="F:pyridoxal phosphate binding"/>
    <property type="evidence" value="ECO:0007669"/>
    <property type="project" value="TreeGrafter"/>
</dbReference>
<dbReference type="RefSeq" id="WP_124318151.1">
    <property type="nucleotide sequence ID" value="NZ_AP028155.1"/>
</dbReference>
<evidence type="ECO:0000256" key="1">
    <source>
        <dbReference type="ARBA" id="ARBA00037999"/>
    </source>
</evidence>
<dbReference type="CDD" id="cd00616">
    <property type="entry name" value="AHBA_syn"/>
    <property type="match status" value="1"/>
</dbReference>
<dbReference type="Gene3D" id="3.90.1150.10">
    <property type="entry name" value="Aspartate Aminotransferase, domain 1"/>
    <property type="match status" value="1"/>
</dbReference>
<dbReference type="AlphaFoldDB" id="A0A7W6MY51"/>
<name>A0A7W6MY51_9BACT</name>
<comment type="caution">
    <text evidence="5">The sequence shown here is derived from an EMBL/GenBank/DDBJ whole genome shotgun (WGS) entry which is preliminary data.</text>
</comment>
<dbReference type="GO" id="GO:0000271">
    <property type="term" value="P:polysaccharide biosynthetic process"/>
    <property type="evidence" value="ECO:0007669"/>
    <property type="project" value="TreeGrafter"/>
</dbReference>
<gene>
    <name evidence="5" type="ORF">GGR14_001338</name>
</gene>
<dbReference type="GO" id="GO:0008483">
    <property type="term" value="F:transaminase activity"/>
    <property type="evidence" value="ECO:0007669"/>
    <property type="project" value="TreeGrafter"/>
</dbReference>
<evidence type="ECO:0000313" key="5">
    <source>
        <dbReference type="EMBL" id="MBB4025566.1"/>
    </source>
</evidence>
<dbReference type="PANTHER" id="PTHR30244:SF34">
    <property type="entry name" value="DTDP-4-AMINO-4,6-DIDEOXYGALACTOSE TRANSAMINASE"/>
    <property type="match status" value="1"/>
</dbReference>
<dbReference type="GeneID" id="93103220"/>
<dbReference type="Proteomes" id="UP000546007">
    <property type="component" value="Unassembled WGS sequence"/>
</dbReference>
<organism evidence="5 6">
    <name type="scientific">Butyricimonas faecihominis</name>
    <dbReference type="NCBI Taxonomy" id="1472416"/>
    <lineage>
        <taxon>Bacteria</taxon>
        <taxon>Pseudomonadati</taxon>
        <taxon>Bacteroidota</taxon>
        <taxon>Bacteroidia</taxon>
        <taxon>Bacteroidales</taxon>
        <taxon>Odoribacteraceae</taxon>
        <taxon>Butyricimonas</taxon>
    </lineage>
</organism>
<keyword evidence="3 4" id="KW-0663">Pyridoxal phosphate</keyword>
<dbReference type="Gene3D" id="3.40.640.10">
    <property type="entry name" value="Type I PLP-dependent aspartate aminotransferase-like (Major domain)"/>
    <property type="match status" value="1"/>
</dbReference>
<sequence>MIPLVKPFIPAREVLMPELEKILYSGYIAEGEAVYQFEDKFREYLKNPLSLALHSGTDALHLALILAGVKSGDEVISTPMTAEPTNTSIAMVGGKVVWGDVDPRNGLLDPYDVEKMISERTKAIVLVHYAGMVCDMNEFYRISQKYDLPIIEDAAHALGSKYRGRMTGCNSPYTVFSLQAIKHMTTVDGGFLCLQNVEEFDRARRLRWFGLDKKRSRLENDITEVGFKYAMNNVNATIGNVQMRYLEDVINRYIVNGKYYDRVLAGVDGVQLVQYSPDTEASYWLYTMKVKDRENFIKMMEANGVMASPLHHRSDTHSIFQTSKRNLPNMDKWYKEFVHIPCGWWVGDEERERIVETIKKGW</sequence>
<dbReference type="InterPro" id="IPR015424">
    <property type="entry name" value="PyrdxlP-dep_Trfase"/>
</dbReference>
<dbReference type="PANTHER" id="PTHR30244">
    <property type="entry name" value="TRANSAMINASE"/>
    <property type="match status" value="1"/>
</dbReference>
<proteinExistence type="inferred from homology"/>
<evidence type="ECO:0000256" key="3">
    <source>
        <dbReference type="PIRSR" id="PIRSR000390-2"/>
    </source>
</evidence>
<evidence type="ECO:0000313" key="6">
    <source>
        <dbReference type="Proteomes" id="UP000546007"/>
    </source>
</evidence>
<comment type="similarity">
    <text evidence="1 4">Belongs to the DegT/DnrJ/EryC1 family.</text>
</comment>
<dbReference type="Pfam" id="PF01041">
    <property type="entry name" value="DegT_DnrJ_EryC1"/>
    <property type="match status" value="1"/>
</dbReference>
<feature type="modified residue" description="N6-(pyridoxal phosphate)lysine" evidence="3">
    <location>
        <position position="182"/>
    </location>
</feature>
<dbReference type="InterPro" id="IPR015421">
    <property type="entry name" value="PyrdxlP-dep_Trfase_major"/>
</dbReference>
<reference evidence="5 6" key="1">
    <citation type="submission" date="2020-08" db="EMBL/GenBank/DDBJ databases">
        <title>Genomic Encyclopedia of Type Strains, Phase IV (KMG-IV): sequencing the most valuable type-strain genomes for metagenomic binning, comparative biology and taxonomic classification.</title>
        <authorList>
            <person name="Goeker M."/>
        </authorList>
    </citation>
    <scope>NUCLEOTIDE SEQUENCE [LARGE SCALE GENOMIC DNA]</scope>
    <source>
        <strain evidence="5 6">DSM 105721</strain>
    </source>
</reference>
<dbReference type="InterPro" id="IPR015422">
    <property type="entry name" value="PyrdxlP-dep_Trfase_small"/>
</dbReference>
<evidence type="ECO:0000256" key="4">
    <source>
        <dbReference type="RuleBase" id="RU004508"/>
    </source>
</evidence>
<dbReference type="InterPro" id="IPR000653">
    <property type="entry name" value="DegT/StrS_aminotransferase"/>
</dbReference>
<accession>A0A7W6MY51</accession>